<protein>
    <submittedName>
        <fullName evidence="11">S8 family peptidase</fullName>
    </submittedName>
</protein>
<feature type="domain" description="Inhibitor I9" evidence="10">
    <location>
        <begin position="51"/>
        <end position="92"/>
    </location>
</feature>
<keyword evidence="8" id="KW-0732">Signal</keyword>
<dbReference type="GO" id="GO:0005509">
    <property type="term" value="F:calcium ion binding"/>
    <property type="evidence" value="ECO:0007669"/>
    <property type="project" value="InterPro"/>
</dbReference>
<evidence type="ECO:0000256" key="2">
    <source>
        <dbReference type="ARBA" id="ARBA00022670"/>
    </source>
</evidence>
<dbReference type="InterPro" id="IPR037045">
    <property type="entry name" value="S8pro/Inhibitor_I9_sf"/>
</dbReference>
<dbReference type="InterPro" id="IPR000209">
    <property type="entry name" value="Peptidase_S8/S53_dom"/>
</dbReference>
<evidence type="ECO:0000256" key="7">
    <source>
        <dbReference type="RuleBase" id="RU003355"/>
    </source>
</evidence>
<dbReference type="SUPFAM" id="SSF49313">
    <property type="entry name" value="Cadherin-like"/>
    <property type="match status" value="1"/>
</dbReference>
<gene>
    <name evidence="11" type="ORF">I4J89_02140</name>
</gene>
<dbReference type="CDD" id="cd04077">
    <property type="entry name" value="Peptidases_S8_PCSK9_ProteinaseK_like"/>
    <property type="match status" value="1"/>
</dbReference>
<evidence type="ECO:0000313" key="12">
    <source>
        <dbReference type="Proteomes" id="UP000598146"/>
    </source>
</evidence>
<dbReference type="GO" id="GO:0004252">
    <property type="term" value="F:serine-type endopeptidase activity"/>
    <property type="evidence" value="ECO:0007669"/>
    <property type="project" value="UniProtKB-UniRule"/>
</dbReference>
<evidence type="ECO:0000313" key="11">
    <source>
        <dbReference type="EMBL" id="MBG0560265.1"/>
    </source>
</evidence>
<dbReference type="GO" id="GO:0006508">
    <property type="term" value="P:proteolysis"/>
    <property type="evidence" value="ECO:0007669"/>
    <property type="project" value="UniProtKB-KW"/>
</dbReference>
<dbReference type="Pfam" id="PF05922">
    <property type="entry name" value="Inhibitor_I9"/>
    <property type="match status" value="1"/>
</dbReference>
<dbReference type="PANTHER" id="PTHR43806">
    <property type="entry name" value="PEPTIDASE S8"/>
    <property type="match status" value="1"/>
</dbReference>
<feature type="chain" id="PRO_5036887164" evidence="8">
    <location>
        <begin position="24"/>
        <end position="545"/>
    </location>
</feature>
<evidence type="ECO:0000256" key="8">
    <source>
        <dbReference type="SAM" id="SignalP"/>
    </source>
</evidence>
<dbReference type="Proteomes" id="UP000598146">
    <property type="component" value="Unassembled WGS sequence"/>
</dbReference>
<dbReference type="GO" id="GO:0005975">
    <property type="term" value="P:carbohydrate metabolic process"/>
    <property type="evidence" value="ECO:0007669"/>
    <property type="project" value="UniProtKB-ARBA"/>
</dbReference>
<dbReference type="Pfam" id="PF05345">
    <property type="entry name" value="He_PIG"/>
    <property type="match status" value="2"/>
</dbReference>
<reference evidence="11" key="1">
    <citation type="submission" date="2020-11" db="EMBL/GenBank/DDBJ databases">
        <title>Isolation and identification of active actinomycetes.</title>
        <authorList>
            <person name="Sun X."/>
        </authorList>
    </citation>
    <scope>NUCLEOTIDE SEQUENCE</scope>
    <source>
        <strain evidence="11">NEAU-A11</strain>
    </source>
</reference>
<keyword evidence="2 6" id="KW-0645">Protease</keyword>
<feature type="active site" description="Charge relay system" evidence="5 6">
    <location>
        <position position="317"/>
    </location>
</feature>
<accession>A0A931FVH5</accession>
<dbReference type="GO" id="GO:0005615">
    <property type="term" value="C:extracellular space"/>
    <property type="evidence" value="ECO:0007669"/>
    <property type="project" value="TreeGrafter"/>
</dbReference>
<keyword evidence="3 6" id="KW-0378">Hydrolase</keyword>
<keyword evidence="4 6" id="KW-0720">Serine protease</keyword>
<dbReference type="SUPFAM" id="SSF54897">
    <property type="entry name" value="Protease propeptides/inhibitors"/>
    <property type="match status" value="1"/>
</dbReference>
<dbReference type="PROSITE" id="PS00136">
    <property type="entry name" value="SUBTILASE_ASP"/>
    <property type="match status" value="1"/>
</dbReference>
<dbReference type="PROSITE" id="PS00138">
    <property type="entry name" value="SUBTILASE_SER"/>
    <property type="match status" value="1"/>
</dbReference>
<evidence type="ECO:0000256" key="4">
    <source>
        <dbReference type="ARBA" id="ARBA00022825"/>
    </source>
</evidence>
<feature type="domain" description="Peptidase S8/S53" evidence="9">
    <location>
        <begin position="130"/>
        <end position="355"/>
    </location>
</feature>
<dbReference type="InterPro" id="IPR010259">
    <property type="entry name" value="S8pro/Inhibitor_I9"/>
</dbReference>
<dbReference type="Gene3D" id="3.30.70.80">
    <property type="entry name" value="Peptidase S8 propeptide/proteinase inhibitor I9"/>
    <property type="match status" value="1"/>
</dbReference>
<dbReference type="InterPro" id="IPR034193">
    <property type="entry name" value="PCSK9_ProteinaseK-like"/>
</dbReference>
<comment type="similarity">
    <text evidence="1 6 7">Belongs to the peptidase S8 family.</text>
</comment>
<dbReference type="AlphaFoldDB" id="A0A931FVH5"/>
<dbReference type="InterPro" id="IPR015919">
    <property type="entry name" value="Cadherin-like_sf"/>
</dbReference>
<dbReference type="EMBL" id="JADQTO010000001">
    <property type="protein sequence ID" value="MBG0560265.1"/>
    <property type="molecule type" value="Genomic_DNA"/>
</dbReference>
<feature type="active site" description="Charge relay system" evidence="5 6">
    <location>
        <position position="165"/>
    </location>
</feature>
<name>A0A931FVH5_9ACTN</name>
<dbReference type="GO" id="GO:0016020">
    <property type="term" value="C:membrane"/>
    <property type="evidence" value="ECO:0007669"/>
    <property type="project" value="InterPro"/>
</dbReference>
<dbReference type="PANTHER" id="PTHR43806:SF11">
    <property type="entry name" value="CEREVISIN-RELATED"/>
    <property type="match status" value="1"/>
</dbReference>
<sequence>MRLASLLTATVVASTALVAPAVAAPPAPTGRYIVTLKHRAAGLSARDLGIGRVLRTFSRFPGFAAEMTAAQAQRLAADPAVRTVEQDRVVRLSATQKKPTWGLDRLDQRGRTLSKSYLPSADGDNVHAYVIDTGIRTTHQQFGGRASYGYDFVGNDRKADDCNGHGTHVAGTIGGSSYGVAKKAKLVSVRVLDCRGEGTLSDVIDGVDWVTTHAVHPAVANLSLGGEFSPALDWAVRDAIDSGVTFVVAAGNENMPAVLGSPAGVTEAITVAATDSKDRRASFSNYGSAVDIFAPGVNIVSAVAGSNSARGTYSGTSMAAPHVAGAAALLLDAAPGLTPAQVRAKLVGYATKGKVTRRAGSPDRLLYVPPPPKAPAITTVEAATASVFRSYQFTFGRTPGNRGTWQIVGGSLPPGLSLASSGLLRGTPTRPGTYSVAVRFTDYVPRSVTRTVVIPVGVTAPVIATETLPDLSAGTAYEARLAVTDPRRGTWSVAAGELPPGLTLSASGLISGVTTAGAGAAYTVTVRFTDEWRRTVERTYHLSIG</sequence>
<evidence type="ECO:0000256" key="6">
    <source>
        <dbReference type="PROSITE-ProRule" id="PRU01240"/>
    </source>
</evidence>
<dbReference type="InterPro" id="IPR013783">
    <property type="entry name" value="Ig-like_fold"/>
</dbReference>
<dbReference type="PROSITE" id="PS00137">
    <property type="entry name" value="SUBTILASE_HIS"/>
    <property type="match status" value="1"/>
</dbReference>
<feature type="signal peptide" evidence="8">
    <location>
        <begin position="1"/>
        <end position="23"/>
    </location>
</feature>
<dbReference type="PROSITE" id="PS51892">
    <property type="entry name" value="SUBTILASE"/>
    <property type="match status" value="1"/>
</dbReference>
<dbReference type="InterPro" id="IPR050131">
    <property type="entry name" value="Peptidase_S8_subtilisin-like"/>
</dbReference>
<dbReference type="RefSeq" id="WP_196412062.1">
    <property type="nucleotide sequence ID" value="NZ_JADQTO010000001.1"/>
</dbReference>
<dbReference type="InterPro" id="IPR036852">
    <property type="entry name" value="Peptidase_S8/S53_dom_sf"/>
</dbReference>
<dbReference type="Pfam" id="PF00082">
    <property type="entry name" value="Peptidase_S8"/>
    <property type="match status" value="1"/>
</dbReference>
<dbReference type="Gene3D" id="2.60.40.10">
    <property type="entry name" value="Immunoglobulins"/>
    <property type="match status" value="2"/>
</dbReference>
<evidence type="ECO:0000259" key="10">
    <source>
        <dbReference type="Pfam" id="PF05922"/>
    </source>
</evidence>
<evidence type="ECO:0000259" key="9">
    <source>
        <dbReference type="Pfam" id="PF00082"/>
    </source>
</evidence>
<comment type="caution">
    <text evidence="11">The sequence shown here is derived from an EMBL/GenBank/DDBJ whole genome shotgun (WGS) entry which is preliminary data.</text>
</comment>
<feature type="active site" description="Charge relay system" evidence="5 6">
    <location>
        <position position="132"/>
    </location>
</feature>
<evidence type="ECO:0000256" key="5">
    <source>
        <dbReference type="PIRSR" id="PIRSR615500-1"/>
    </source>
</evidence>
<organism evidence="11 12">
    <name type="scientific">Actinoplanes aureus</name>
    <dbReference type="NCBI Taxonomy" id="2792083"/>
    <lineage>
        <taxon>Bacteria</taxon>
        <taxon>Bacillati</taxon>
        <taxon>Actinomycetota</taxon>
        <taxon>Actinomycetes</taxon>
        <taxon>Micromonosporales</taxon>
        <taxon>Micromonosporaceae</taxon>
        <taxon>Actinoplanes</taxon>
    </lineage>
</organism>
<dbReference type="SUPFAM" id="SSF52743">
    <property type="entry name" value="Subtilisin-like"/>
    <property type="match status" value="1"/>
</dbReference>
<dbReference type="InterPro" id="IPR023828">
    <property type="entry name" value="Peptidase_S8_Ser-AS"/>
</dbReference>
<dbReference type="InterPro" id="IPR023827">
    <property type="entry name" value="Peptidase_S8_Asp-AS"/>
</dbReference>
<dbReference type="FunFam" id="3.40.50.200:FF:000014">
    <property type="entry name" value="Proteinase K"/>
    <property type="match status" value="1"/>
</dbReference>
<dbReference type="PRINTS" id="PR00723">
    <property type="entry name" value="SUBTILISIN"/>
</dbReference>
<dbReference type="Gene3D" id="3.40.50.200">
    <property type="entry name" value="Peptidase S8/S53 domain"/>
    <property type="match status" value="1"/>
</dbReference>
<evidence type="ECO:0000256" key="3">
    <source>
        <dbReference type="ARBA" id="ARBA00022801"/>
    </source>
</evidence>
<dbReference type="InterPro" id="IPR022398">
    <property type="entry name" value="Peptidase_S8_His-AS"/>
</dbReference>
<evidence type="ECO:0000256" key="1">
    <source>
        <dbReference type="ARBA" id="ARBA00011073"/>
    </source>
</evidence>
<keyword evidence="12" id="KW-1185">Reference proteome</keyword>
<proteinExistence type="inferred from homology"/>
<dbReference type="InterPro" id="IPR015500">
    <property type="entry name" value="Peptidase_S8_subtilisin-rel"/>
</dbReference>